<dbReference type="InterPro" id="IPR055170">
    <property type="entry name" value="GFO_IDH_MocA-like_dom"/>
</dbReference>
<feature type="region of interest" description="Disordered" evidence="3">
    <location>
        <begin position="331"/>
        <end position="370"/>
    </location>
</feature>
<dbReference type="GO" id="GO:0016491">
    <property type="term" value="F:oxidoreductase activity"/>
    <property type="evidence" value="ECO:0007669"/>
    <property type="project" value="UniProtKB-KW"/>
</dbReference>
<feature type="domain" description="GFO/IDH/MocA-like oxidoreductase" evidence="5">
    <location>
        <begin position="142"/>
        <end position="257"/>
    </location>
</feature>
<feature type="domain" description="Gfo/Idh/MocA-like oxidoreductase N-terminal" evidence="4">
    <location>
        <begin position="10"/>
        <end position="131"/>
    </location>
</feature>
<gene>
    <name evidence="6" type="ORF">SAMN05443639_104362</name>
</gene>
<dbReference type="InterPro" id="IPR000683">
    <property type="entry name" value="Gfo/Idh/MocA-like_OxRdtase_N"/>
</dbReference>
<dbReference type="PRINTS" id="PR01775">
    <property type="entry name" value="GLFROXRDTASE"/>
</dbReference>
<sequence>MAHKVKGPKVRYGVVGGGSISQMAFMPGVGQTRNSQLTALVTGDPVKADKLAKLYGLKSYHYDDYARLLSSGEVDAVYVATPNFNHTPYVVSALKAGVHVLLEKPMAASEEDCWAMRSAAKESGAKLMIAYRLHFEPGTVELIERVRAGHFGRIHAFSSVFSQIVKQSNHRAKSGYWAGPVPDMGPYPINAARNLFGTEPIEVRATGFRTPGRSLNFDDVVSVVLRFPEDRMAQFVVDYSGSTVNRYELIGDKGTVEASPAYMYGPEAGITYRAQIDGKFEERRHPPVDQFAGETDYFSECVLQDREPEADGEEGWLDVRIVAAVERALQSGQPQKLPAYQRGKRIEKPQVRTLPLAKPPELINTEEPSE</sequence>
<protein>
    <submittedName>
        <fullName evidence="6">Predicted dehydrogenase</fullName>
    </submittedName>
</protein>
<keyword evidence="2" id="KW-0560">Oxidoreductase</keyword>
<dbReference type="Gene3D" id="3.40.50.720">
    <property type="entry name" value="NAD(P)-binding Rossmann-like Domain"/>
    <property type="match status" value="1"/>
</dbReference>
<keyword evidence="7" id="KW-1185">Reference proteome</keyword>
<evidence type="ECO:0000313" key="7">
    <source>
        <dbReference type="Proteomes" id="UP000199181"/>
    </source>
</evidence>
<name>A0A1I0H9K0_9BACT</name>
<organism evidence="6 7">
    <name type="scientific">Stigmatella erecta</name>
    <dbReference type="NCBI Taxonomy" id="83460"/>
    <lineage>
        <taxon>Bacteria</taxon>
        <taxon>Pseudomonadati</taxon>
        <taxon>Myxococcota</taxon>
        <taxon>Myxococcia</taxon>
        <taxon>Myxococcales</taxon>
        <taxon>Cystobacterineae</taxon>
        <taxon>Archangiaceae</taxon>
        <taxon>Stigmatella</taxon>
    </lineage>
</organism>
<evidence type="ECO:0000313" key="6">
    <source>
        <dbReference type="EMBL" id="SET79575.1"/>
    </source>
</evidence>
<dbReference type="Proteomes" id="UP000199181">
    <property type="component" value="Unassembled WGS sequence"/>
</dbReference>
<dbReference type="RefSeq" id="WP_093519138.1">
    <property type="nucleotide sequence ID" value="NZ_FOIJ01000004.1"/>
</dbReference>
<evidence type="ECO:0000259" key="5">
    <source>
        <dbReference type="Pfam" id="PF22725"/>
    </source>
</evidence>
<proteinExistence type="inferred from homology"/>
<dbReference type="Pfam" id="PF01408">
    <property type="entry name" value="GFO_IDH_MocA"/>
    <property type="match status" value="1"/>
</dbReference>
<dbReference type="InterPro" id="IPR008354">
    <property type="entry name" value="Glc-Fru_OxRdtase_bac"/>
</dbReference>
<dbReference type="Pfam" id="PF22725">
    <property type="entry name" value="GFO_IDH_MocA_C3"/>
    <property type="match status" value="1"/>
</dbReference>
<evidence type="ECO:0000256" key="1">
    <source>
        <dbReference type="ARBA" id="ARBA00010928"/>
    </source>
</evidence>
<evidence type="ECO:0000256" key="3">
    <source>
        <dbReference type="SAM" id="MobiDB-lite"/>
    </source>
</evidence>
<evidence type="ECO:0000259" key="4">
    <source>
        <dbReference type="Pfam" id="PF01408"/>
    </source>
</evidence>
<evidence type="ECO:0000256" key="2">
    <source>
        <dbReference type="ARBA" id="ARBA00023002"/>
    </source>
</evidence>
<dbReference type="PANTHER" id="PTHR22604">
    <property type="entry name" value="OXIDOREDUCTASES"/>
    <property type="match status" value="1"/>
</dbReference>
<dbReference type="GO" id="GO:0000166">
    <property type="term" value="F:nucleotide binding"/>
    <property type="evidence" value="ECO:0007669"/>
    <property type="project" value="InterPro"/>
</dbReference>
<dbReference type="Gene3D" id="3.30.360.10">
    <property type="entry name" value="Dihydrodipicolinate Reductase, domain 2"/>
    <property type="match status" value="1"/>
</dbReference>
<dbReference type="SUPFAM" id="SSF55347">
    <property type="entry name" value="Glyceraldehyde-3-phosphate dehydrogenase-like, C-terminal domain"/>
    <property type="match status" value="1"/>
</dbReference>
<reference evidence="7" key="1">
    <citation type="submission" date="2016-10" db="EMBL/GenBank/DDBJ databases">
        <authorList>
            <person name="Varghese N."/>
            <person name="Submissions S."/>
        </authorList>
    </citation>
    <scope>NUCLEOTIDE SEQUENCE [LARGE SCALE GENOMIC DNA]</scope>
    <source>
        <strain evidence="7">DSM 16858</strain>
    </source>
</reference>
<dbReference type="EMBL" id="FOIJ01000004">
    <property type="protein sequence ID" value="SET79575.1"/>
    <property type="molecule type" value="Genomic_DNA"/>
</dbReference>
<comment type="similarity">
    <text evidence="1">Belongs to the Gfo/Idh/MocA family.</text>
</comment>
<dbReference type="AlphaFoldDB" id="A0A1I0H9K0"/>
<dbReference type="PANTHER" id="PTHR22604:SF105">
    <property type="entry name" value="TRANS-1,2-DIHYDROBENZENE-1,2-DIOL DEHYDROGENASE"/>
    <property type="match status" value="1"/>
</dbReference>
<dbReference type="SUPFAM" id="SSF51735">
    <property type="entry name" value="NAD(P)-binding Rossmann-fold domains"/>
    <property type="match status" value="1"/>
</dbReference>
<dbReference type="InterPro" id="IPR050984">
    <property type="entry name" value="Gfo/Idh/MocA_domain"/>
</dbReference>
<accession>A0A1I0H9K0</accession>
<dbReference type="InterPro" id="IPR036291">
    <property type="entry name" value="NAD(P)-bd_dom_sf"/>
</dbReference>